<dbReference type="PANTHER" id="PTHR10807:SF8">
    <property type="entry name" value="PHOSPHATIDYLINOSITOL-3-PHOSPHATE PHOSPHATASE"/>
    <property type="match status" value="1"/>
</dbReference>
<dbReference type="AlphaFoldDB" id="A0A448XAI8"/>
<dbReference type="Proteomes" id="UP000784294">
    <property type="component" value="Unassembled WGS sequence"/>
</dbReference>
<evidence type="ECO:0000256" key="1">
    <source>
        <dbReference type="ARBA" id="ARBA00007471"/>
    </source>
</evidence>
<evidence type="ECO:0000313" key="3">
    <source>
        <dbReference type="EMBL" id="VEL32298.1"/>
    </source>
</evidence>
<dbReference type="GO" id="GO:0106018">
    <property type="term" value="F:phosphatidylinositol-3,5-bisphosphate phosphatase activity"/>
    <property type="evidence" value="ECO:0007669"/>
    <property type="project" value="TreeGrafter"/>
</dbReference>
<name>A0A448XAI8_9PLAT</name>
<dbReference type="PANTHER" id="PTHR10807">
    <property type="entry name" value="MYOTUBULARIN-RELATED"/>
    <property type="match status" value="1"/>
</dbReference>
<evidence type="ECO:0000313" key="4">
    <source>
        <dbReference type="Proteomes" id="UP000784294"/>
    </source>
</evidence>
<feature type="domain" description="Myotubularin phosphatase" evidence="2">
    <location>
        <begin position="1"/>
        <end position="111"/>
    </location>
</feature>
<comment type="similarity">
    <text evidence="1">Belongs to the protein-tyrosine phosphatase family. Non-receptor class myotubularin subfamily.</text>
</comment>
<keyword evidence="4" id="KW-1185">Reference proteome</keyword>
<accession>A0A448XAI8</accession>
<proteinExistence type="inferred from homology"/>
<dbReference type="InterPro" id="IPR010569">
    <property type="entry name" value="Myotubularin-like_Pase_dom"/>
</dbReference>
<organism evidence="3 4">
    <name type="scientific">Protopolystoma xenopodis</name>
    <dbReference type="NCBI Taxonomy" id="117903"/>
    <lineage>
        <taxon>Eukaryota</taxon>
        <taxon>Metazoa</taxon>
        <taxon>Spiralia</taxon>
        <taxon>Lophotrochozoa</taxon>
        <taxon>Platyhelminthes</taxon>
        <taxon>Monogenea</taxon>
        <taxon>Polyopisthocotylea</taxon>
        <taxon>Polystomatidea</taxon>
        <taxon>Polystomatidae</taxon>
        <taxon>Protopolystoma</taxon>
    </lineage>
</organism>
<dbReference type="OrthoDB" id="271628at2759"/>
<gene>
    <name evidence="3" type="ORF">PXEA_LOCUS25738</name>
</gene>
<dbReference type="InterPro" id="IPR030564">
    <property type="entry name" value="Myotubularin"/>
</dbReference>
<dbReference type="Pfam" id="PF06602">
    <property type="entry name" value="Myotub-related"/>
    <property type="match status" value="1"/>
</dbReference>
<dbReference type="InterPro" id="IPR029021">
    <property type="entry name" value="Prot-tyrosine_phosphatase-like"/>
</dbReference>
<dbReference type="SUPFAM" id="SSF52799">
    <property type="entry name" value="(Phosphotyrosine protein) phosphatases II"/>
    <property type="match status" value="1"/>
</dbReference>
<dbReference type="GO" id="GO:0004438">
    <property type="term" value="F:phosphatidylinositol-3-phosphate phosphatase activity"/>
    <property type="evidence" value="ECO:0007669"/>
    <property type="project" value="TreeGrafter"/>
</dbReference>
<evidence type="ECO:0000259" key="2">
    <source>
        <dbReference type="PROSITE" id="PS51339"/>
    </source>
</evidence>
<dbReference type="GO" id="GO:0005737">
    <property type="term" value="C:cytoplasm"/>
    <property type="evidence" value="ECO:0007669"/>
    <property type="project" value="TreeGrafter"/>
</dbReference>
<dbReference type="GO" id="GO:0046856">
    <property type="term" value="P:phosphatidylinositol dephosphorylation"/>
    <property type="evidence" value="ECO:0007669"/>
    <property type="project" value="TreeGrafter"/>
</dbReference>
<protein>
    <recommendedName>
        <fullName evidence="2">Myotubularin phosphatase domain-containing protein</fullName>
    </recommendedName>
</protein>
<comment type="caution">
    <text evidence="3">The sequence shown here is derived from an EMBL/GenBank/DDBJ whole genome shotgun (WGS) entry which is preliminary data.</text>
</comment>
<sequence length="111" mass="12933">MIEKDWIQFGHKFIERCGLLSSGDPREVSPSFTQFLDCLHHLIEVCPTKFEYNNHFLCLLHDQAHAGLFGTFISCCQKDRIDLRSVIYKKTFHTNTILLFHSSSFRLKVNA</sequence>
<reference evidence="3" key="1">
    <citation type="submission" date="2018-11" db="EMBL/GenBank/DDBJ databases">
        <authorList>
            <consortium name="Pathogen Informatics"/>
        </authorList>
    </citation>
    <scope>NUCLEOTIDE SEQUENCE</scope>
</reference>
<dbReference type="EMBL" id="CAAALY010132710">
    <property type="protein sequence ID" value="VEL32298.1"/>
    <property type="molecule type" value="Genomic_DNA"/>
</dbReference>
<dbReference type="PROSITE" id="PS51339">
    <property type="entry name" value="PPASE_MYOTUBULARIN"/>
    <property type="match status" value="1"/>
</dbReference>